<name>A0A8J9Z4I4_BRALA</name>
<evidence type="ECO:0000313" key="7">
    <source>
        <dbReference type="Proteomes" id="UP000838412"/>
    </source>
</evidence>
<dbReference type="AlphaFoldDB" id="A0A8J9Z4I4"/>
<comment type="cofactor">
    <cofactor evidence="1">
        <name>FMN</name>
        <dbReference type="ChEBI" id="CHEBI:58210"/>
    </cofactor>
</comment>
<dbReference type="EMBL" id="OV696701">
    <property type="protein sequence ID" value="CAH1247485.1"/>
    <property type="molecule type" value="Genomic_DNA"/>
</dbReference>
<proteinExistence type="inferred from homology"/>
<dbReference type="Gene3D" id="3.20.20.70">
    <property type="entry name" value="Aldolase class I"/>
    <property type="match status" value="2"/>
</dbReference>
<feature type="transmembrane region" description="Helical" evidence="4">
    <location>
        <begin position="216"/>
        <end position="233"/>
    </location>
</feature>
<sequence>MSENVHPKATSVVEFEKSAKEKLSEFVGTYYSHPGEGGQTYRDNCKAFKRYRLVPRNLRDVYIRDTSVTVLGSKLNLPVAIAPTSIHKLGHPEAERATARGAASMNTAMVLSSSSLLMMYASLFHPPGAASMNTAMVLSFSSLLMMYVSLFHPPGAVSMNTAMVLSSSSLLMMYASLFHPPGAASMNTAMVLSSSSLLMMYASLFHPPGAASMNTAMVLSSSSLLMMYASLFHPPGAASMNTAMVLSSWSHCSLEQVAAAAPRGVRWFYLLFYRDRGRMKRLLERAERAGYTAIVLTVDTPLFPFSLRRKPVVYPIQFSLPNIWLDDVAPGLPGSAEHDAYLKKVVKEAATWEDVKWVKNHTRLPVVLKVIFSAEDARFAVNLINLPITASFRWTFSPTLSMYGYCLSIDALPDIVRAVGGEAEVYLDGGVRTGTDVLKALALGARCVFIGRPALWGLACNGAEGVQRVLQILKDELSMAMARAGCAKISDIQPSLVVHQSYYGVPPMAKY</sequence>
<keyword evidence="4" id="KW-0472">Membrane</keyword>
<accession>A0A8J9Z4I4</accession>
<dbReference type="InterPro" id="IPR012133">
    <property type="entry name" value="Alpha-hydoxy_acid_DH_FMN"/>
</dbReference>
<dbReference type="GO" id="GO:0005782">
    <property type="term" value="C:peroxisomal matrix"/>
    <property type="evidence" value="ECO:0007669"/>
    <property type="project" value="TreeGrafter"/>
</dbReference>
<feature type="transmembrane region" description="Helical" evidence="4">
    <location>
        <begin position="130"/>
        <end position="150"/>
    </location>
</feature>
<keyword evidence="4" id="KW-0812">Transmembrane</keyword>
<feature type="transmembrane region" description="Helical" evidence="4">
    <location>
        <begin position="105"/>
        <end position="124"/>
    </location>
</feature>
<dbReference type="InterPro" id="IPR000262">
    <property type="entry name" value="FMN-dep_DH"/>
</dbReference>
<dbReference type="CDD" id="cd02809">
    <property type="entry name" value="alpha_hydroxyacid_oxid_FMN"/>
    <property type="match status" value="1"/>
</dbReference>
<dbReference type="GO" id="GO:0010181">
    <property type="term" value="F:FMN binding"/>
    <property type="evidence" value="ECO:0007669"/>
    <property type="project" value="InterPro"/>
</dbReference>
<dbReference type="GO" id="GO:0001561">
    <property type="term" value="P:fatty acid alpha-oxidation"/>
    <property type="evidence" value="ECO:0007669"/>
    <property type="project" value="TreeGrafter"/>
</dbReference>
<keyword evidence="2" id="KW-0560">Oxidoreductase</keyword>
<evidence type="ECO:0000256" key="2">
    <source>
        <dbReference type="ARBA" id="ARBA00023002"/>
    </source>
</evidence>
<organism evidence="6 7">
    <name type="scientific">Branchiostoma lanceolatum</name>
    <name type="common">Common lancelet</name>
    <name type="synonym">Amphioxus lanceolatum</name>
    <dbReference type="NCBI Taxonomy" id="7740"/>
    <lineage>
        <taxon>Eukaryota</taxon>
        <taxon>Metazoa</taxon>
        <taxon>Chordata</taxon>
        <taxon>Cephalochordata</taxon>
        <taxon>Leptocardii</taxon>
        <taxon>Amphioxiformes</taxon>
        <taxon>Branchiostomatidae</taxon>
        <taxon>Branchiostoma</taxon>
    </lineage>
</organism>
<keyword evidence="7" id="KW-1185">Reference proteome</keyword>
<evidence type="ECO:0000313" key="6">
    <source>
        <dbReference type="EMBL" id="CAH1247485.1"/>
    </source>
</evidence>
<keyword evidence="4" id="KW-1133">Transmembrane helix</keyword>
<dbReference type="InterPro" id="IPR013785">
    <property type="entry name" value="Aldolase_TIM"/>
</dbReference>
<comment type="similarity">
    <text evidence="3">Belongs to the FMN-dependent alpha-hydroxy acid dehydrogenase family.</text>
</comment>
<feature type="domain" description="FMN hydroxy acid dehydrogenase" evidence="5">
    <location>
        <begin position="4"/>
        <end position="502"/>
    </location>
</feature>
<feature type="transmembrane region" description="Helical" evidence="4">
    <location>
        <begin position="183"/>
        <end position="204"/>
    </location>
</feature>
<gene>
    <name evidence="6" type="primary">HAO1</name>
    <name evidence="6" type="ORF">BLAG_LOCUS9132</name>
</gene>
<feature type="transmembrane region" description="Helical" evidence="4">
    <location>
        <begin position="157"/>
        <end position="177"/>
    </location>
</feature>
<dbReference type="Proteomes" id="UP000838412">
    <property type="component" value="Chromosome 16"/>
</dbReference>
<dbReference type="GO" id="GO:0003973">
    <property type="term" value="F:(S)-2-hydroxy-acid oxidase activity"/>
    <property type="evidence" value="ECO:0007669"/>
    <property type="project" value="TreeGrafter"/>
</dbReference>
<dbReference type="OrthoDB" id="25826at2759"/>
<evidence type="ECO:0000256" key="4">
    <source>
        <dbReference type="SAM" id="Phobius"/>
    </source>
</evidence>
<evidence type="ECO:0000256" key="1">
    <source>
        <dbReference type="ARBA" id="ARBA00001917"/>
    </source>
</evidence>
<evidence type="ECO:0000259" key="5">
    <source>
        <dbReference type="PROSITE" id="PS51349"/>
    </source>
</evidence>
<protein>
    <submittedName>
        <fullName evidence="6">HAO1 protein</fullName>
    </submittedName>
</protein>
<dbReference type="SUPFAM" id="SSF51395">
    <property type="entry name" value="FMN-linked oxidoreductases"/>
    <property type="match status" value="2"/>
</dbReference>
<dbReference type="PROSITE" id="PS51349">
    <property type="entry name" value="FMN_HYDROXY_ACID_DH_2"/>
    <property type="match status" value="1"/>
</dbReference>
<dbReference type="InterPro" id="IPR037396">
    <property type="entry name" value="FMN_HAD"/>
</dbReference>
<reference evidence="6" key="1">
    <citation type="submission" date="2022-01" db="EMBL/GenBank/DDBJ databases">
        <authorList>
            <person name="Braso-Vives M."/>
        </authorList>
    </citation>
    <scope>NUCLEOTIDE SEQUENCE</scope>
</reference>
<dbReference type="Pfam" id="PF01070">
    <property type="entry name" value="FMN_dh"/>
    <property type="match status" value="2"/>
</dbReference>
<evidence type="ECO:0000256" key="3">
    <source>
        <dbReference type="ARBA" id="ARBA00024042"/>
    </source>
</evidence>
<dbReference type="PANTHER" id="PTHR10578">
    <property type="entry name" value="S -2-HYDROXY-ACID OXIDASE-RELATED"/>
    <property type="match status" value="1"/>
</dbReference>
<dbReference type="PANTHER" id="PTHR10578:SF149">
    <property type="entry name" value="2-HYDROXYACID OXIDASE 2"/>
    <property type="match status" value="1"/>
</dbReference>